<dbReference type="EMBL" id="OUUW01000001">
    <property type="protein sequence ID" value="SPP75436.1"/>
    <property type="molecule type" value="Genomic_DNA"/>
</dbReference>
<evidence type="ECO:0000256" key="1">
    <source>
        <dbReference type="SAM" id="MobiDB-lite"/>
    </source>
</evidence>
<accession>A0A3B0JQ13</accession>
<reference evidence="3" key="1">
    <citation type="submission" date="2018-01" db="EMBL/GenBank/DDBJ databases">
        <authorList>
            <person name="Alioto T."/>
            <person name="Alioto T."/>
        </authorList>
    </citation>
    <scope>NUCLEOTIDE SEQUENCE [LARGE SCALE GENOMIC DNA]</scope>
</reference>
<dbReference type="AlphaFoldDB" id="A0A3B0JQ13"/>
<gene>
    <name evidence="2" type="ORF">DGUA_6G003246</name>
</gene>
<dbReference type="OrthoDB" id="13601at2759"/>
<feature type="region of interest" description="Disordered" evidence="1">
    <location>
        <begin position="1"/>
        <end position="29"/>
    </location>
</feature>
<dbReference type="STRING" id="7266.A0A3B0JQ13"/>
<dbReference type="Proteomes" id="UP000268350">
    <property type="component" value="Unassembled WGS sequence"/>
</dbReference>
<dbReference type="OMA" id="MSIPQYK"/>
<feature type="compositionally biased region" description="Basic and acidic residues" evidence="1">
    <location>
        <begin position="1"/>
        <end position="19"/>
    </location>
</feature>
<proteinExistence type="predicted"/>
<protein>
    <submittedName>
        <fullName evidence="2">Uncharacterized protein</fullName>
    </submittedName>
</protein>
<keyword evidence="3" id="KW-1185">Reference proteome</keyword>
<name>A0A3B0JQ13_DROGU</name>
<organism evidence="2 3">
    <name type="scientific">Drosophila guanche</name>
    <name type="common">Fruit fly</name>
    <dbReference type="NCBI Taxonomy" id="7266"/>
    <lineage>
        <taxon>Eukaryota</taxon>
        <taxon>Metazoa</taxon>
        <taxon>Ecdysozoa</taxon>
        <taxon>Arthropoda</taxon>
        <taxon>Hexapoda</taxon>
        <taxon>Insecta</taxon>
        <taxon>Pterygota</taxon>
        <taxon>Neoptera</taxon>
        <taxon>Endopterygota</taxon>
        <taxon>Diptera</taxon>
        <taxon>Brachycera</taxon>
        <taxon>Muscomorpha</taxon>
        <taxon>Ephydroidea</taxon>
        <taxon>Drosophilidae</taxon>
        <taxon>Drosophila</taxon>
        <taxon>Sophophora</taxon>
    </lineage>
</organism>
<evidence type="ECO:0000313" key="2">
    <source>
        <dbReference type="EMBL" id="SPP75436.1"/>
    </source>
</evidence>
<evidence type="ECO:0000313" key="3">
    <source>
        <dbReference type="Proteomes" id="UP000268350"/>
    </source>
</evidence>
<sequence length="82" mass="9750">MPQYKPPKDIQDLLDKKEQQQTGQRRRTAVLPKRSWIQRNPRLFQITFLTSSLLIFFSKPIYDAFIADPLPPTEFRVPAHKR</sequence>